<dbReference type="Proteomes" id="UP001434883">
    <property type="component" value="Unassembled WGS sequence"/>
</dbReference>
<gene>
    <name evidence="1" type="ORF">XENOCAPTIV_020670</name>
</gene>
<name>A0ABV0R609_9TELE</name>
<organism evidence="1 2">
    <name type="scientific">Xenoophorus captivus</name>
    <dbReference type="NCBI Taxonomy" id="1517983"/>
    <lineage>
        <taxon>Eukaryota</taxon>
        <taxon>Metazoa</taxon>
        <taxon>Chordata</taxon>
        <taxon>Craniata</taxon>
        <taxon>Vertebrata</taxon>
        <taxon>Euteleostomi</taxon>
        <taxon>Actinopterygii</taxon>
        <taxon>Neopterygii</taxon>
        <taxon>Teleostei</taxon>
        <taxon>Neoteleostei</taxon>
        <taxon>Acanthomorphata</taxon>
        <taxon>Ovalentaria</taxon>
        <taxon>Atherinomorphae</taxon>
        <taxon>Cyprinodontiformes</taxon>
        <taxon>Goodeidae</taxon>
        <taxon>Xenoophorus</taxon>
    </lineage>
</organism>
<reference evidence="1 2" key="1">
    <citation type="submission" date="2021-06" db="EMBL/GenBank/DDBJ databases">
        <authorList>
            <person name="Palmer J.M."/>
        </authorList>
    </citation>
    <scope>NUCLEOTIDE SEQUENCE [LARGE SCALE GENOMIC DNA]</scope>
    <source>
        <strain evidence="1 2">XC_2019</strain>
        <tissue evidence="1">Muscle</tissue>
    </source>
</reference>
<sequence>MDGFSASCEIGPAMILVSRWGAPLEHPSACIHFSLSLISLFIFLSPSISLSYPPLTPTTPCLSQSLSTILSTDTNTAVCIYCDCMPVCVCFPLYGASPA</sequence>
<evidence type="ECO:0000313" key="2">
    <source>
        <dbReference type="Proteomes" id="UP001434883"/>
    </source>
</evidence>
<protein>
    <submittedName>
        <fullName evidence="1">Uncharacterized protein</fullName>
    </submittedName>
</protein>
<proteinExistence type="predicted"/>
<keyword evidence="2" id="KW-1185">Reference proteome</keyword>
<accession>A0ABV0R609</accession>
<evidence type="ECO:0000313" key="1">
    <source>
        <dbReference type="EMBL" id="MEQ2202942.1"/>
    </source>
</evidence>
<comment type="caution">
    <text evidence="1">The sequence shown here is derived from an EMBL/GenBank/DDBJ whole genome shotgun (WGS) entry which is preliminary data.</text>
</comment>
<dbReference type="EMBL" id="JAHRIN010034055">
    <property type="protein sequence ID" value="MEQ2202942.1"/>
    <property type="molecule type" value="Genomic_DNA"/>
</dbReference>